<sequence length="84" mass="9445">MVTPRPLKRSRLPRQRAKGLDSTVMMCSWAVWKERNNRTFDTARERSPQELLIAIHEEAANWLAAGARCLATTGWTFGSTADGV</sequence>
<dbReference type="EMBL" id="CM016552">
    <property type="protein sequence ID" value="TKW38676.1"/>
    <property type="molecule type" value="Genomic_DNA"/>
</dbReference>
<accession>A0A4V6DCS4</accession>
<evidence type="ECO:0000313" key="1">
    <source>
        <dbReference type="EMBL" id="TKW38676.1"/>
    </source>
</evidence>
<dbReference type="AlphaFoldDB" id="A0A4V6DCS4"/>
<evidence type="ECO:0000313" key="2">
    <source>
        <dbReference type="Proteomes" id="UP000298652"/>
    </source>
</evidence>
<reference evidence="1" key="1">
    <citation type="submission" date="2019-03" db="EMBL/GenBank/DDBJ databases">
        <title>WGS assembly of Setaria viridis.</title>
        <authorList>
            <person name="Huang P."/>
            <person name="Jenkins J."/>
            <person name="Grimwood J."/>
            <person name="Barry K."/>
            <person name="Healey A."/>
            <person name="Mamidi S."/>
            <person name="Sreedasyam A."/>
            <person name="Shu S."/>
            <person name="Feldman M."/>
            <person name="Wu J."/>
            <person name="Yu Y."/>
            <person name="Chen C."/>
            <person name="Johnson J."/>
            <person name="Rokhsar D."/>
            <person name="Baxter I."/>
            <person name="Schmutz J."/>
            <person name="Brutnell T."/>
            <person name="Kellogg E."/>
        </authorList>
    </citation>
    <scope>NUCLEOTIDE SEQUENCE [LARGE SCALE GENOMIC DNA]</scope>
</reference>
<proteinExistence type="predicted"/>
<gene>
    <name evidence="1" type="ORF">SEVIR_1G131400v2</name>
</gene>
<protein>
    <submittedName>
        <fullName evidence="1">Uncharacterized protein</fullName>
    </submittedName>
</protein>
<name>A0A4V6DCS4_SETVI</name>
<dbReference type="Proteomes" id="UP000298652">
    <property type="component" value="Chromosome 1"/>
</dbReference>
<keyword evidence="2" id="KW-1185">Reference proteome</keyword>
<organism evidence="1 2">
    <name type="scientific">Setaria viridis</name>
    <name type="common">Green bristlegrass</name>
    <name type="synonym">Setaria italica subsp. viridis</name>
    <dbReference type="NCBI Taxonomy" id="4556"/>
    <lineage>
        <taxon>Eukaryota</taxon>
        <taxon>Viridiplantae</taxon>
        <taxon>Streptophyta</taxon>
        <taxon>Embryophyta</taxon>
        <taxon>Tracheophyta</taxon>
        <taxon>Spermatophyta</taxon>
        <taxon>Magnoliopsida</taxon>
        <taxon>Liliopsida</taxon>
        <taxon>Poales</taxon>
        <taxon>Poaceae</taxon>
        <taxon>PACMAD clade</taxon>
        <taxon>Panicoideae</taxon>
        <taxon>Panicodae</taxon>
        <taxon>Paniceae</taxon>
        <taxon>Cenchrinae</taxon>
        <taxon>Setaria</taxon>
    </lineage>
</organism>
<dbReference type="Gramene" id="TKW38676">
    <property type="protein sequence ID" value="TKW38676"/>
    <property type="gene ID" value="SEVIR_1G131400v2"/>
</dbReference>